<evidence type="ECO:0000256" key="1">
    <source>
        <dbReference type="ARBA" id="ARBA00004589"/>
    </source>
</evidence>
<feature type="chain" id="PRO_5039933142" description="Protein sleepless" evidence="9">
    <location>
        <begin position="21"/>
        <end position="254"/>
    </location>
</feature>
<keyword evidence="11" id="KW-1185">Reference proteome</keyword>
<evidence type="ECO:0000313" key="11">
    <source>
        <dbReference type="Proteomes" id="UP001107558"/>
    </source>
</evidence>
<evidence type="ECO:0000256" key="7">
    <source>
        <dbReference type="ARBA" id="ARBA00023180"/>
    </source>
</evidence>
<dbReference type="InterPro" id="IPR050975">
    <property type="entry name" value="Sleep_regulator"/>
</dbReference>
<feature type="signal peptide" evidence="9">
    <location>
        <begin position="1"/>
        <end position="20"/>
    </location>
</feature>
<dbReference type="GO" id="GO:0098552">
    <property type="term" value="C:side of membrane"/>
    <property type="evidence" value="ECO:0007669"/>
    <property type="project" value="UniProtKB-KW"/>
</dbReference>
<keyword evidence="4 9" id="KW-0732">Signal</keyword>
<keyword evidence="5" id="KW-1133">Transmembrane helix</keyword>
<dbReference type="PANTHER" id="PTHR33562">
    <property type="entry name" value="ATILLA, ISOFORM B-RELATED-RELATED"/>
    <property type="match status" value="1"/>
</dbReference>
<reference evidence="10" key="1">
    <citation type="submission" date="2021-03" db="EMBL/GenBank/DDBJ databases">
        <title>Chromosome level genome of the anhydrobiotic midge Polypedilum vanderplanki.</title>
        <authorList>
            <person name="Yoshida Y."/>
            <person name="Kikawada T."/>
            <person name="Gusev O."/>
        </authorList>
    </citation>
    <scope>NUCLEOTIDE SEQUENCE</scope>
    <source>
        <strain evidence="10">NIAS01</strain>
        <tissue evidence="10">Whole body or cell culture</tissue>
    </source>
</reference>
<dbReference type="OrthoDB" id="6420171at2759"/>
<evidence type="ECO:0000256" key="8">
    <source>
        <dbReference type="ARBA" id="ARBA00023288"/>
    </source>
</evidence>
<dbReference type="Pfam" id="PF17064">
    <property type="entry name" value="QVR"/>
    <property type="match status" value="2"/>
</dbReference>
<comment type="subcellular location">
    <subcellularLocation>
        <location evidence="1">Membrane</location>
        <topology evidence="1">Lipid-anchor</topology>
        <topology evidence="1">GPI-anchor</topology>
    </subcellularLocation>
</comment>
<comment type="caution">
    <text evidence="10">The sequence shown here is derived from an EMBL/GenBank/DDBJ whole genome shotgun (WGS) entry which is preliminary data.</text>
</comment>
<dbReference type="Proteomes" id="UP001107558">
    <property type="component" value="Chromosome 1"/>
</dbReference>
<dbReference type="PANTHER" id="PTHR33562:SF2">
    <property type="entry name" value="PROTEIN QUIVER"/>
    <property type="match status" value="1"/>
</dbReference>
<keyword evidence="6" id="KW-0472">Membrane</keyword>
<evidence type="ECO:0000256" key="2">
    <source>
        <dbReference type="ARBA" id="ARBA00022622"/>
    </source>
</evidence>
<evidence type="ECO:0000256" key="9">
    <source>
        <dbReference type="SAM" id="SignalP"/>
    </source>
</evidence>
<accession>A0A9J6CMM3</accession>
<evidence type="ECO:0000256" key="3">
    <source>
        <dbReference type="ARBA" id="ARBA00022692"/>
    </source>
</evidence>
<evidence type="ECO:0000313" key="10">
    <source>
        <dbReference type="EMBL" id="KAG5683192.1"/>
    </source>
</evidence>
<dbReference type="GO" id="GO:0030431">
    <property type="term" value="P:sleep"/>
    <property type="evidence" value="ECO:0007669"/>
    <property type="project" value="InterPro"/>
</dbReference>
<keyword evidence="2" id="KW-0336">GPI-anchor</keyword>
<keyword evidence="3" id="KW-0812">Transmembrane</keyword>
<dbReference type="GO" id="GO:0032222">
    <property type="term" value="P:regulation of synaptic transmission, cholinergic"/>
    <property type="evidence" value="ECO:0007669"/>
    <property type="project" value="InterPro"/>
</dbReference>
<dbReference type="EMBL" id="JADBJN010000001">
    <property type="protein sequence ID" value="KAG5683192.1"/>
    <property type="molecule type" value="Genomic_DNA"/>
</dbReference>
<dbReference type="AlphaFoldDB" id="A0A9J6CMM3"/>
<keyword evidence="8" id="KW-0449">Lipoprotein</keyword>
<evidence type="ECO:0008006" key="12">
    <source>
        <dbReference type="Google" id="ProtNLM"/>
    </source>
</evidence>
<keyword evidence="7" id="KW-0325">Glycoprotein</keyword>
<proteinExistence type="predicted"/>
<gene>
    <name evidence="10" type="ORF">PVAND_012488</name>
</gene>
<sequence>MKHSLLIFFLISFIIKRNEAIKCYSCQTITDSRCNDPLINPSSNLIVDCDFIEKPKHINQIATICRKIKQNIYGQVRITRSCGYIESASNRSCSNSYFTESTSSEYCECHDDLFLIISTANAIKCFQCNSIFNNDCLTLNSTRIHKIIVDCDDVHHRKNISATFCKSIYQKSNSGHERVTRSCGFLPQIPQAQSKLTQRINRCTKVSFFDSTYSTYCECSTELCNDTTSIVAKWKITMTSLFILLIAHTMRHFL</sequence>
<evidence type="ECO:0000256" key="4">
    <source>
        <dbReference type="ARBA" id="ARBA00022729"/>
    </source>
</evidence>
<name>A0A9J6CMM3_POLVA</name>
<protein>
    <recommendedName>
        <fullName evidence="12">Protein sleepless</fullName>
    </recommendedName>
</protein>
<dbReference type="InterPro" id="IPR031424">
    <property type="entry name" value="QVR-like"/>
</dbReference>
<evidence type="ECO:0000256" key="5">
    <source>
        <dbReference type="ARBA" id="ARBA00022989"/>
    </source>
</evidence>
<organism evidence="10 11">
    <name type="scientific">Polypedilum vanderplanki</name>
    <name type="common">Sleeping chironomid midge</name>
    <dbReference type="NCBI Taxonomy" id="319348"/>
    <lineage>
        <taxon>Eukaryota</taxon>
        <taxon>Metazoa</taxon>
        <taxon>Ecdysozoa</taxon>
        <taxon>Arthropoda</taxon>
        <taxon>Hexapoda</taxon>
        <taxon>Insecta</taxon>
        <taxon>Pterygota</taxon>
        <taxon>Neoptera</taxon>
        <taxon>Endopterygota</taxon>
        <taxon>Diptera</taxon>
        <taxon>Nematocera</taxon>
        <taxon>Chironomoidea</taxon>
        <taxon>Chironomidae</taxon>
        <taxon>Chironominae</taxon>
        <taxon>Polypedilum</taxon>
        <taxon>Polypedilum</taxon>
    </lineage>
</organism>
<evidence type="ECO:0000256" key="6">
    <source>
        <dbReference type="ARBA" id="ARBA00023136"/>
    </source>
</evidence>